<organism evidence="2">
    <name type="scientific">Chryseobacterium sp. B5</name>
    <dbReference type="NCBI Taxonomy" id="2050562"/>
    <lineage>
        <taxon>Bacteria</taxon>
        <taxon>Pseudomonadati</taxon>
        <taxon>Bacteroidota</taxon>
        <taxon>Flavobacteriia</taxon>
        <taxon>Flavobacteriales</taxon>
        <taxon>Weeksellaceae</taxon>
        <taxon>Chryseobacterium group</taxon>
        <taxon>Chryseobacterium</taxon>
    </lineage>
</organism>
<gene>
    <name evidence="2" type="ORF">CTI11_24550</name>
</gene>
<comment type="caution">
    <text evidence="2">The sequence shown here is derived from an EMBL/GenBank/DDBJ whole genome shotgun (WGS) entry which is preliminary data.</text>
</comment>
<feature type="transmembrane region" description="Helical" evidence="1">
    <location>
        <begin position="33"/>
        <end position="51"/>
    </location>
</feature>
<sequence length="167" mass="18510">MRHNDCSWRKQFAAPYLQRSLVLMSLNGSYRRHGLVATAILAVLCLSVLVAPRKAMANQEEPVVLIGSIHRSVGEGQTMGCEKIALRPKDVIRYFSTATEVSFSTFHYESIILPCAFSGKLRRNGVVYGWSINAAGAGYLYPEDGRENLFFLCYRSCAKALPGLMGL</sequence>
<keyword evidence="1" id="KW-0812">Transmembrane</keyword>
<dbReference type="AlphaFoldDB" id="A0A2G7T047"/>
<accession>A0A2G7T047</accession>
<dbReference type="EMBL" id="PEKC01000149">
    <property type="protein sequence ID" value="PII33268.1"/>
    <property type="molecule type" value="Genomic_DNA"/>
</dbReference>
<keyword evidence="1" id="KW-0472">Membrane</keyword>
<proteinExistence type="predicted"/>
<evidence type="ECO:0000256" key="1">
    <source>
        <dbReference type="SAM" id="Phobius"/>
    </source>
</evidence>
<name>A0A2G7T047_9FLAO</name>
<keyword evidence="1" id="KW-1133">Transmembrane helix</keyword>
<evidence type="ECO:0000313" key="2">
    <source>
        <dbReference type="EMBL" id="PII33268.1"/>
    </source>
</evidence>
<reference evidence="2" key="1">
    <citation type="submission" date="2017-10" db="EMBL/GenBank/DDBJ databases">
        <title>Chryseobacterium sp. B5 is a hydrocarbonoclastic and plant growth promoting bacterium.</title>
        <authorList>
            <person name="Thijs S."/>
            <person name="Gkorezis P."/>
            <person name="Van Hamme J."/>
        </authorList>
    </citation>
    <scope>NUCLEOTIDE SEQUENCE</scope>
    <source>
        <strain evidence="2">B5</strain>
    </source>
</reference>
<protein>
    <submittedName>
        <fullName evidence="2">Uncharacterized protein</fullName>
    </submittedName>
</protein>